<dbReference type="FunFam" id="3.30.499.10:FF:000005">
    <property type="entry name" value="cytoplasmic aconitate hydratase"/>
    <property type="match status" value="1"/>
</dbReference>
<dbReference type="Gene3D" id="3.30.499.10">
    <property type="entry name" value="Aconitase, domain 3"/>
    <property type="match status" value="2"/>
</dbReference>
<dbReference type="InterPro" id="IPR036008">
    <property type="entry name" value="Aconitase_4Fe-4S_dom"/>
</dbReference>
<dbReference type="SUPFAM" id="SSF52016">
    <property type="entry name" value="LeuD/IlvD-like"/>
    <property type="match status" value="1"/>
</dbReference>
<comment type="subcellular location">
    <subcellularLocation>
        <location evidence="2">Cytoplasm</location>
    </subcellularLocation>
</comment>
<dbReference type="PROSITE" id="PS01244">
    <property type="entry name" value="ACONITASE_2"/>
    <property type="match status" value="1"/>
</dbReference>
<name>A0A8C0XSX3_CASCN</name>
<evidence type="ECO:0000256" key="9">
    <source>
        <dbReference type="ARBA" id="ARBA00023014"/>
    </source>
</evidence>
<dbReference type="CDD" id="cd01580">
    <property type="entry name" value="AcnA_IRP_Swivel"/>
    <property type="match status" value="1"/>
</dbReference>
<dbReference type="InterPro" id="IPR006249">
    <property type="entry name" value="Aconitase/IRP2"/>
</dbReference>
<evidence type="ECO:0000313" key="12">
    <source>
        <dbReference type="Ensembl" id="ENSCCNP00000030724.1"/>
    </source>
</evidence>
<keyword evidence="4" id="KW-0004">4Fe-4S</keyword>
<evidence type="ECO:0000256" key="3">
    <source>
        <dbReference type="ARBA" id="ARBA00007185"/>
    </source>
</evidence>
<dbReference type="InterPro" id="IPR001030">
    <property type="entry name" value="Acoase/IPM_deHydtase_lsu_aba"/>
</dbReference>
<keyword evidence="8" id="KW-0408">Iron</keyword>
<keyword evidence="9" id="KW-0411">Iron-sulfur</keyword>
<dbReference type="PANTHER" id="PTHR11670">
    <property type="entry name" value="ACONITASE/IRON-RESPONSIVE ELEMENT FAMILY MEMBER"/>
    <property type="match status" value="1"/>
</dbReference>
<dbReference type="GO" id="GO:0046872">
    <property type="term" value="F:metal ion binding"/>
    <property type="evidence" value="ECO:0007669"/>
    <property type="project" value="UniProtKB-KW"/>
</dbReference>
<evidence type="ECO:0000256" key="6">
    <source>
        <dbReference type="ARBA" id="ARBA00022723"/>
    </source>
</evidence>
<dbReference type="InterPro" id="IPR015928">
    <property type="entry name" value="Aconitase/3IPM_dehydase_swvl"/>
</dbReference>
<feature type="domain" description="Aconitase/3-isopropylmalate dehydratase large subunit alpha/beta/alpha" evidence="10">
    <location>
        <begin position="4"/>
        <end position="243"/>
    </location>
</feature>
<comment type="similarity">
    <text evidence="3">Belongs to the aconitase/IPM isomerase family.</text>
</comment>
<evidence type="ECO:0000256" key="5">
    <source>
        <dbReference type="ARBA" id="ARBA00022490"/>
    </source>
</evidence>
<dbReference type="Pfam" id="PF00694">
    <property type="entry name" value="Aconitase_C"/>
    <property type="match status" value="1"/>
</dbReference>
<reference evidence="12" key="1">
    <citation type="submission" date="2023-09" db="UniProtKB">
        <authorList>
            <consortium name="Ensembl"/>
        </authorList>
    </citation>
    <scope>IDENTIFICATION</scope>
</reference>
<evidence type="ECO:0000256" key="7">
    <source>
        <dbReference type="ARBA" id="ARBA00022884"/>
    </source>
</evidence>
<dbReference type="InterPro" id="IPR044137">
    <property type="entry name" value="AcnA_IRP_Swivel"/>
</dbReference>
<dbReference type="GO" id="GO:0005737">
    <property type="term" value="C:cytoplasm"/>
    <property type="evidence" value="ECO:0007669"/>
    <property type="project" value="UniProtKB-SubCell"/>
</dbReference>
<dbReference type="InterPro" id="IPR018136">
    <property type="entry name" value="Aconitase_4Fe-4S_BS"/>
</dbReference>
<evidence type="ECO:0000256" key="2">
    <source>
        <dbReference type="ARBA" id="ARBA00004496"/>
    </source>
</evidence>
<protein>
    <recommendedName>
        <fullName evidence="13">Iron-responsive element-binding protein 1</fullName>
    </recommendedName>
</protein>
<keyword evidence="7" id="KW-0694">RNA-binding</keyword>
<organism evidence="12">
    <name type="scientific">Castor canadensis</name>
    <name type="common">American beaver</name>
    <dbReference type="NCBI Taxonomy" id="51338"/>
    <lineage>
        <taxon>Eukaryota</taxon>
        <taxon>Metazoa</taxon>
        <taxon>Chordata</taxon>
        <taxon>Craniata</taxon>
        <taxon>Vertebrata</taxon>
        <taxon>Euteleostomi</taxon>
        <taxon>Mammalia</taxon>
        <taxon>Eutheria</taxon>
        <taxon>Euarchontoglires</taxon>
        <taxon>Glires</taxon>
        <taxon>Rodentia</taxon>
        <taxon>Castorimorpha</taxon>
        <taxon>Castoridae</taxon>
        <taxon>Castor</taxon>
    </lineage>
</organism>
<dbReference type="GO" id="GO:0030350">
    <property type="term" value="F:iron-responsive element binding"/>
    <property type="evidence" value="ECO:0007669"/>
    <property type="project" value="UniProtKB-ARBA"/>
</dbReference>
<evidence type="ECO:0000256" key="4">
    <source>
        <dbReference type="ARBA" id="ARBA00022485"/>
    </source>
</evidence>
<comment type="cofactor">
    <cofactor evidence="1">
        <name>[4Fe-4S] cluster</name>
        <dbReference type="ChEBI" id="CHEBI:49883"/>
    </cofactor>
</comment>
<dbReference type="Gene3D" id="3.20.19.10">
    <property type="entry name" value="Aconitase, domain 4"/>
    <property type="match status" value="1"/>
</dbReference>
<dbReference type="InterPro" id="IPR000573">
    <property type="entry name" value="AconitaseA/IPMdHydase_ssu_swvl"/>
</dbReference>
<accession>A0A8C0XSX3</accession>
<dbReference type="PROSITE" id="PS00450">
    <property type="entry name" value="ACONITASE_1"/>
    <property type="match status" value="1"/>
</dbReference>
<dbReference type="InterPro" id="IPR015931">
    <property type="entry name" value="Acnase/IPM_dHydase_lsu_aba_1/3"/>
</dbReference>
<evidence type="ECO:0008006" key="13">
    <source>
        <dbReference type="Google" id="ProtNLM"/>
    </source>
</evidence>
<feature type="domain" description="Aconitase A/isopropylmalate dehydratase small subunit swivel" evidence="11">
    <location>
        <begin position="372"/>
        <end position="497"/>
    </location>
</feature>
<evidence type="ECO:0000256" key="1">
    <source>
        <dbReference type="ARBA" id="ARBA00001966"/>
    </source>
</evidence>
<proteinExistence type="inferred from homology"/>
<dbReference type="SUPFAM" id="SSF53732">
    <property type="entry name" value="Aconitase iron-sulfur domain"/>
    <property type="match status" value="1"/>
</dbReference>
<dbReference type="FunFam" id="3.20.19.10:FF:000005">
    <property type="entry name" value="Iron-responsive element-binding protein 2"/>
    <property type="match status" value="1"/>
</dbReference>
<dbReference type="AlphaFoldDB" id="A0A8C0XSX3"/>
<dbReference type="GO" id="GO:0051539">
    <property type="term" value="F:4 iron, 4 sulfur cluster binding"/>
    <property type="evidence" value="ECO:0007669"/>
    <property type="project" value="UniProtKB-KW"/>
</dbReference>
<keyword evidence="5" id="KW-0963">Cytoplasm</keyword>
<gene>
    <name evidence="12" type="primary">LOC109683802</name>
</gene>
<sequence>MRCRDETKVKHIKKYLEAVGMFRDFSDTSQDPDFAQVVELDLKTVVPCCSGPKRPQDKVAVSDMKKDFESCLGAKQGFKGFQVAPDHHNDHKTFIYNNSEFTLAHGSVVIAAITSCTNTSNPSVMLGAGLLAKKAVDAGLNVKPYIKTSLSPGSGVVTYYLRESGVMPYLSQLGFDVVGYGCMTCIGNSGPLPEPMVEAITQGDLVAVGVLSGNRNFEGRVHPNTRANYLASPPLVIAYAIAGTVRIDFEKEPLGINAKGQQVFLKDIWPSRDEIQAVERQYVIPGMFKEVYQKIETVNESWNALAASSDKLYIWNPKSTYIKSPPFFETLTLDLQPPKSIVDAYVLLNLGDSVTTDHISPAGNIARNSPAARYLTNRGLTPREFNSYGSRRGNDAIMARGTFANIRLLNKFLNKQAPQTIHLPSGEILDVFDAAERYQQAGLPLIVLAGKEYGSGSSRDWAAKGPFLLGIKAVLAESYERIHRSNLVGMGVIPLEYLPGENADSLGLTGQERYTISIPEKLKPRMKVQVKLDTGKTFQVVMRFDTDVELTYFHNGGILNYMIRKMAQ</sequence>
<keyword evidence="6" id="KW-0479">Metal-binding</keyword>
<dbReference type="Gene3D" id="6.10.190.10">
    <property type="match status" value="1"/>
</dbReference>
<evidence type="ECO:0000256" key="8">
    <source>
        <dbReference type="ARBA" id="ARBA00023004"/>
    </source>
</evidence>
<dbReference type="PRINTS" id="PR00415">
    <property type="entry name" value="ACONITASE"/>
</dbReference>
<evidence type="ECO:0000259" key="11">
    <source>
        <dbReference type="Pfam" id="PF00694"/>
    </source>
</evidence>
<evidence type="ECO:0000259" key="10">
    <source>
        <dbReference type="Pfam" id="PF00330"/>
    </source>
</evidence>
<dbReference type="Ensembl" id="ENSCCNT00000038681.1">
    <property type="protein sequence ID" value="ENSCCNP00000030724.1"/>
    <property type="gene ID" value="ENSCCNG00000029347.1"/>
</dbReference>
<dbReference type="Pfam" id="PF00330">
    <property type="entry name" value="Aconitase"/>
    <property type="match status" value="1"/>
</dbReference>
<dbReference type="NCBIfam" id="NF006757">
    <property type="entry name" value="PRK09277.1"/>
    <property type="match status" value="1"/>
</dbReference>